<dbReference type="RefSeq" id="WP_126074229.1">
    <property type="nucleotide sequence ID" value="NZ_CP051166.1"/>
</dbReference>
<dbReference type="AlphaFoldDB" id="A0A430HND1"/>
<feature type="compositionally biased region" description="Low complexity" evidence="1">
    <location>
        <begin position="333"/>
        <end position="344"/>
    </location>
</feature>
<proteinExistence type="predicted"/>
<reference evidence="2 3" key="1">
    <citation type="submission" date="2018-12" db="EMBL/GenBank/DDBJ databases">
        <authorList>
            <person name="Yang E."/>
        </authorList>
    </citation>
    <scope>NUCLEOTIDE SEQUENCE [LARGE SCALE GENOMIC DNA]</scope>
    <source>
        <strain evidence="2 3">SOD</strain>
    </source>
</reference>
<accession>A0A430HND1</accession>
<gene>
    <name evidence="2" type="ORF">EJB06_11900</name>
</gene>
<dbReference type="Pfam" id="PF13665">
    <property type="entry name" value="Tox-PAAR-like"/>
    <property type="match status" value="1"/>
</dbReference>
<dbReference type="EMBL" id="RXLQ01000005">
    <property type="protein sequence ID" value="RSZ59025.1"/>
    <property type="molecule type" value="Genomic_DNA"/>
</dbReference>
<evidence type="ECO:0000256" key="1">
    <source>
        <dbReference type="SAM" id="MobiDB-lite"/>
    </source>
</evidence>
<organism evidence="2 3">
    <name type="scientific">Massilia atriviolacea</name>
    <dbReference type="NCBI Taxonomy" id="2495579"/>
    <lineage>
        <taxon>Bacteria</taxon>
        <taxon>Pseudomonadati</taxon>
        <taxon>Pseudomonadota</taxon>
        <taxon>Betaproteobacteria</taxon>
        <taxon>Burkholderiales</taxon>
        <taxon>Oxalobacteraceae</taxon>
        <taxon>Telluria group</taxon>
        <taxon>Massilia</taxon>
    </lineage>
</organism>
<evidence type="ECO:0000313" key="3">
    <source>
        <dbReference type="Proteomes" id="UP000278085"/>
    </source>
</evidence>
<comment type="caution">
    <text evidence="2">The sequence shown here is derived from an EMBL/GenBank/DDBJ whole genome shotgun (WGS) entry which is preliminary data.</text>
</comment>
<dbReference type="Proteomes" id="UP000278085">
    <property type="component" value="Unassembled WGS sequence"/>
</dbReference>
<feature type="region of interest" description="Disordered" evidence="1">
    <location>
        <begin position="129"/>
        <end position="154"/>
    </location>
</feature>
<dbReference type="OrthoDB" id="8852350at2"/>
<name>A0A430HND1_9BURK</name>
<evidence type="ECO:0000313" key="2">
    <source>
        <dbReference type="EMBL" id="RSZ59025.1"/>
    </source>
</evidence>
<keyword evidence="3" id="KW-1185">Reference proteome</keyword>
<feature type="compositionally biased region" description="Basic and acidic residues" evidence="1">
    <location>
        <begin position="318"/>
        <end position="331"/>
    </location>
</feature>
<feature type="region of interest" description="Disordered" evidence="1">
    <location>
        <begin position="62"/>
        <end position="115"/>
    </location>
</feature>
<feature type="region of interest" description="Disordered" evidence="1">
    <location>
        <begin position="509"/>
        <end position="541"/>
    </location>
</feature>
<protein>
    <submittedName>
        <fullName evidence="2">DUF4150 domain-containing protein</fullName>
    </submittedName>
</protein>
<sequence>MANPIAARKNSKFRAISTAPSLNKTPVGASLPPLPYPTFQDLSNSVGVVPTVYFNGDPAYVLDKSTQPSGKGDSPGVGKGVKSNTVAGEVKPTRASNTVSAGKRSVVRDGDPCTMNGGNNPGIYCTTSAPSEVPPKSAKGASAPPSKPETVAEKSLWDKAADAVKEASHEYKENVSGPLHKTAAELGDAGDKLLVTGAVTAGTGGLAVLTGVGAVPGAAAVTVGGGMARVGGSLNSASGALEMFATALDIGAEFATGGPLPDIEIIAEGYVRRTAGRKIDRLLKFLPGKTTTGPVRRMPDVSPPRIDARPAGPVAKVDTGKNKVNLEKAPRDTLPASPSPTALAPAPPRGGVRVRRRRRGDENCRLRKFSEHCPPGQTPHHVVPDHCFKHPTKEGQLYPGGISHADGLCLCVTGSGKYNDAAGNYITKGSMSDAEHYNILAEHGRMHILTDSAEKLLGLAGNPKYTTTLGQLEDAGATAAAIVKGCDPDDIKDQLRTYHKQNGLKADTKWRAEPSGRVAAAKNLDATKMGTSTPRGGAGVE</sequence>
<feature type="region of interest" description="Disordered" evidence="1">
    <location>
        <begin position="1"/>
        <end position="29"/>
    </location>
</feature>
<feature type="compositionally biased region" description="Low complexity" evidence="1">
    <location>
        <begin position="134"/>
        <end position="144"/>
    </location>
</feature>
<feature type="region of interest" description="Disordered" evidence="1">
    <location>
        <begin position="290"/>
        <end position="361"/>
    </location>
</feature>